<dbReference type="AlphaFoldDB" id="A0A7W8YWE4"/>
<protein>
    <submittedName>
        <fullName evidence="1">Uncharacterized protein</fullName>
    </submittedName>
</protein>
<sequence length="68" mass="8071">MLTFYQQKDDNFLQRIGIWSKVAGSTQMVEEGYLEDVLRLKAIEEYDQWIVTDAEQMIMKLKEVRGKI</sequence>
<evidence type="ECO:0000313" key="1">
    <source>
        <dbReference type="EMBL" id="MBB5623006.1"/>
    </source>
</evidence>
<dbReference type="EMBL" id="JACHCF010000010">
    <property type="protein sequence ID" value="MBB5623006.1"/>
    <property type="molecule type" value="Genomic_DNA"/>
</dbReference>
<dbReference type="RefSeq" id="WP_183869142.1">
    <property type="nucleotide sequence ID" value="NZ_JACHCF010000010.1"/>
</dbReference>
<organism evidence="1 2">
    <name type="scientific">Pedobacter cryoconitis</name>
    <dbReference type="NCBI Taxonomy" id="188932"/>
    <lineage>
        <taxon>Bacteria</taxon>
        <taxon>Pseudomonadati</taxon>
        <taxon>Bacteroidota</taxon>
        <taxon>Sphingobacteriia</taxon>
        <taxon>Sphingobacteriales</taxon>
        <taxon>Sphingobacteriaceae</taxon>
        <taxon>Pedobacter</taxon>
    </lineage>
</organism>
<gene>
    <name evidence="1" type="ORF">HDE69_004088</name>
</gene>
<evidence type="ECO:0000313" key="2">
    <source>
        <dbReference type="Proteomes" id="UP000537718"/>
    </source>
</evidence>
<comment type="caution">
    <text evidence="1">The sequence shown here is derived from an EMBL/GenBank/DDBJ whole genome shotgun (WGS) entry which is preliminary data.</text>
</comment>
<name>A0A7W8YWE4_9SPHI</name>
<proteinExistence type="predicted"/>
<reference evidence="1 2" key="1">
    <citation type="submission" date="2020-08" db="EMBL/GenBank/DDBJ databases">
        <title>Genomic Encyclopedia of Type Strains, Phase IV (KMG-V): Genome sequencing to study the core and pangenomes of soil and plant-associated prokaryotes.</title>
        <authorList>
            <person name="Whitman W."/>
        </authorList>
    </citation>
    <scope>NUCLEOTIDE SEQUENCE [LARGE SCALE GENOMIC DNA]</scope>
    <source>
        <strain evidence="1 2">MP7CTX6</strain>
    </source>
</reference>
<accession>A0A7W8YWE4</accession>
<dbReference type="Proteomes" id="UP000537718">
    <property type="component" value="Unassembled WGS sequence"/>
</dbReference>